<dbReference type="AlphaFoldDB" id="A0A3S7WWH4"/>
<dbReference type="KEGG" id="ldo:LDBPK_211050"/>
<proteinExistence type="predicted"/>
<dbReference type="OMA" id="NDTSWAG"/>
<dbReference type="EMBL" id="CP029520">
    <property type="protein sequence ID" value="AYU78566.1"/>
    <property type="molecule type" value="Genomic_DNA"/>
</dbReference>
<dbReference type="SUPFAM" id="SSF56112">
    <property type="entry name" value="Protein kinase-like (PK-like)"/>
    <property type="match status" value="1"/>
</dbReference>
<reference evidence="3" key="2">
    <citation type="submission" date="2011-01" db="EMBL/GenBank/DDBJ databases">
        <authorList>
            <person name="Zhao B.P."/>
            <person name="Ren Z.A."/>
            <person name="Li C.D."/>
        </authorList>
    </citation>
    <scope>NUCLEOTIDE SEQUENCE</scope>
    <source>
        <strain evidence="3">BPK282A1</strain>
    </source>
</reference>
<dbReference type="SUPFAM" id="SSF48371">
    <property type="entry name" value="ARM repeat"/>
    <property type="match status" value="1"/>
</dbReference>
<dbReference type="GeneID" id="13386425"/>
<protein>
    <recommendedName>
        <fullName evidence="8">Protein kinase domain family protein</fullName>
    </recommendedName>
</protein>
<dbReference type="FunFam" id="1.25.10.10:FF:001091">
    <property type="entry name" value="Hypothetical_protein_-_conserved"/>
    <property type="match status" value="1"/>
</dbReference>
<feature type="compositionally biased region" description="Low complexity" evidence="1">
    <location>
        <begin position="772"/>
        <end position="790"/>
    </location>
</feature>
<evidence type="ECO:0000313" key="4">
    <source>
        <dbReference type="EMBL" id="TPP49329.1"/>
    </source>
</evidence>
<feature type="region of interest" description="Disordered" evidence="1">
    <location>
        <begin position="772"/>
        <end position="797"/>
    </location>
</feature>
<feature type="compositionally biased region" description="Polar residues" evidence="1">
    <location>
        <begin position="826"/>
        <end position="836"/>
    </location>
</feature>
<dbReference type="EMBL" id="FR799608">
    <property type="protein sequence ID" value="CBZ33917.1"/>
    <property type="molecule type" value="Genomic_DNA"/>
</dbReference>
<gene>
    <name evidence="4" type="ORF">CGC21_34185</name>
    <name evidence="3" type="ORF">LDBPK_211050</name>
    <name evidence="2" type="ORF">LdCL_210015500</name>
</gene>
<keyword evidence="6" id="KW-1185">Reference proteome</keyword>
<dbReference type="VEuPathDB" id="TriTrypDB:LDHU3_21.1250"/>
<evidence type="ECO:0000313" key="5">
    <source>
        <dbReference type="Proteomes" id="UP000008980"/>
    </source>
</evidence>
<accession>A0A3S7WWH4</accession>
<name>A0A3S7WWH4_LEIDO</name>
<dbReference type="FunFam" id="1.10.510.10:FF:001570">
    <property type="entry name" value="Hypothetical_protein_-_conserved"/>
    <property type="match status" value="1"/>
</dbReference>
<dbReference type="InterPro" id="IPR016024">
    <property type="entry name" value="ARM-type_fold"/>
</dbReference>
<organism evidence="2 6">
    <name type="scientific">Leishmania donovani</name>
    <dbReference type="NCBI Taxonomy" id="5661"/>
    <lineage>
        <taxon>Eukaryota</taxon>
        <taxon>Discoba</taxon>
        <taxon>Euglenozoa</taxon>
        <taxon>Kinetoplastea</taxon>
        <taxon>Metakinetoplastina</taxon>
        <taxon>Trypanosomatida</taxon>
        <taxon>Trypanosomatidae</taxon>
        <taxon>Leishmaniinae</taxon>
        <taxon>Leishmania</taxon>
    </lineage>
</organism>
<accession>E9BF91</accession>
<reference evidence="7" key="6">
    <citation type="submission" date="2019-02" db="EMBL/GenBank/DDBJ databases">
        <title>FDA dAtabase for Regulatory Grade micrObial Sequences (FDA-ARGOS): Supporting development and validation of Infectious Disease Dx tests.</title>
        <authorList>
            <person name="Duncan R."/>
            <person name="Fisher C."/>
            <person name="Tallon L."/>
            <person name="Sadzewicz L."/>
            <person name="Sengamalay N."/>
            <person name="Ott S."/>
            <person name="Godinez A."/>
            <person name="Nagaraj S."/>
            <person name="Vavikolanu K."/>
            <person name="Nadendla S."/>
            <person name="Aluvathingal J."/>
            <person name="Sichtig H."/>
        </authorList>
    </citation>
    <scope>NUCLEOTIDE SEQUENCE [LARGE SCALE GENOMIC DNA]</scope>
    <source>
        <strain evidence="7">FDAARGOS_361</strain>
    </source>
</reference>
<dbReference type="PANTHER" id="PTHR12984">
    <property type="entry name" value="SCY1-RELATED S/T PROTEIN KINASE-LIKE"/>
    <property type="match status" value="1"/>
</dbReference>
<dbReference type="Proteomes" id="UP000318447">
    <property type="component" value="Unassembled WGS sequence"/>
</dbReference>
<dbReference type="Proteomes" id="UP000008980">
    <property type="component" value="Chromosome 21"/>
</dbReference>
<dbReference type="Gene3D" id="1.25.10.10">
    <property type="entry name" value="Leucine-rich Repeat Variant"/>
    <property type="match status" value="1"/>
</dbReference>
<evidence type="ECO:0000313" key="2">
    <source>
        <dbReference type="EMBL" id="AYU78566.1"/>
    </source>
</evidence>
<dbReference type="PANTHER" id="PTHR12984:SF3">
    <property type="entry name" value="N-TERMINAL KINASE-LIKE PROTEIN"/>
    <property type="match status" value="1"/>
</dbReference>
<evidence type="ECO:0008006" key="8">
    <source>
        <dbReference type="Google" id="ProtNLM"/>
    </source>
</evidence>
<dbReference type="InterPro" id="IPR011989">
    <property type="entry name" value="ARM-like"/>
</dbReference>
<evidence type="ECO:0000313" key="6">
    <source>
        <dbReference type="Proteomes" id="UP000274082"/>
    </source>
</evidence>
<feature type="region of interest" description="Disordered" evidence="1">
    <location>
        <begin position="604"/>
        <end position="642"/>
    </location>
</feature>
<dbReference type="VEuPathDB" id="TriTrypDB:LdCL_210015500"/>
<dbReference type="InterPro" id="IPR051177">
    <property type="entry name" value="CIK-Related_Protein"/>
</dbReference>
<evidence type="ECO:0000256" key="1">
    <source>
        <dbReference type="SAM" id="MobiDB-lite"/>
    </source>
</evidence>
<feature type="compositionally biased region" description="Polar residues" evidence="1">
    <location>
        <begin position="620"/>
        <end position="633"/>
    </location>
</feature>
<dbReference type="OrthoDB" id="447103at2759"/>
<feature type="region of interest" description="Disordered" evidence="1">
    <location>
        <begin position="697"/>
        <end position="754"/>
    </location>
</feature>
<feature type="compositionally biased region" description="Acidic residues" evidence="1">
    <location>
        <begin position="711"/>
        <end position="724"/>
    </location>
</feature>
<dbReference type="VEuPathDB" id="TriTrypDB:LdBPK_211050.1"/>
<sequence>MAFFLKALGLSDSIPGFPFTPAANDPGRTVYTSPRMCWTLRPGTQSDDAQTRVSIFTCSVSAATTAGSSGDRELIKQLARNTMRRAKSLMIPGFLKCHGAVEHGETIYIATEPCVALKDVLESLELRRHYCGEMEEEYAASVAYGLETVGGALAALQSNRLVHGNVHCGSIFISAVSGFWRLFGLEFISAMDEVARGTPGCLFESARRAGMVVGYRCPPELGSSSCGDVGSGDPVVAVDAWGVGCLLYETVGVTAEEAINGRLNSVAHNLSAAELRNVCRQSLPKSLHQGCIHLTTPNPRMRKSIAAFLENCEFVKKSAFVQYMKALSGLLLMDLSQQMRLAESLAETVEKFPLRACLCFVLPRLGELVRTAAKASGSSGAIGVSIGPLADPVLKISERTAAGEDFDTYVTPVLVQLYQSADVLLRYKLLLGVETYGAKLSSTALNNAIWPLYAKGFAYSAPRVREYSARALVHLAPHMSESILGDQVPKALAQLQRDVDGALRANATIALNLISEHITPPSQRAMVMLVYCRPMLRDAFEPSRVAALRSLHGSLECLSAKQLAESVLPAISPLTVDPTSAESRTAALSLLNASMAKLEAHHKQLSAQQVTVPSGGPVTANGSTDASSTSTPVPATVPAGTASRGWGLLDGFTISSALSTAGAAPQHVDAVSAPVSSSASSPLRPTPVATVLPTPVADAASSVGGGGSGWSDDDEAAAASEDDGESRPHAFRESSQFAKSTAPPPSAPTAPFFAGTKSAPTAASYAASPVNAAGGAHGSTSSLTGLASSPPSQPVLTVPTASRVSIRPGISSLVGGTGGAAPVSVSGGTDSVTASAPSGPMKLRRKGGLGAARLD</sequence>
<evidence type="ECO:0000313" key="7">
    <source>
        <dbReference type="Proteomes" id="UP000318447"/>
    </source>
</evidence>
<evidence type="ECO:0000313" key="3">
    <source>
        <dbReference type="EMBL" id="CBZ33917.1"/>
    </source>
</evidence>
<dbReference type="EMBL" id="RHLC01000021">
    <property type="protein sequence ID" value="TPP49329.1"/>
    <property type="molecule type" value="Genomic_DNA"/>
</dbReference>
<feature type="region of interest" description="Disordered" evidence="1">
    <location>
        <begin position="809"/>
        <end position="855"/>
    </location>
</feature>
<dbReference type="Gene3D" id="1.10.510.10">
    <property type="entry name" value="Transferase(Phosphotransferase) domain 1"/>
    <property type="match status" value="1"/>
</dbReference>
<dbReference type="Proteomes" id="UP000274082">
    <property type="component" value="Chromosome 21"/>
</dbReference>
<dbReference type="RefSeq" id="XP_003860622.1">
    <property type="nucleotide sequence ID" value="XM_003860574.1"/>
</dbReference>
<reference evidence="3 5" key="1">
    <citation type="journal article" date="2011" name="Genome Res.">
        <title>Whole genome sequencing of multiple Leishmania donovani clinical isolates provides insights into population structure and mechanisms of drug resistance.</title>
        <authorList>
            <person name="Downing T."/>
            <person name="Imamura H."/>
            <person name="Decuypere S."/>
            <person name="Clark T.G."/>
            <person name="Coombs G.H."/>
            <person name="Cotton J.A."/>
            <person name="Hilley J.D."/>
            <person name="de Doncker S."/>
            <person name="Maes I."/>
            <person name="Mottram J.C."/>
            <person name="Quail M.A."/>
            <person name="Rijal S."/>
            <person name="Sanders M."/>
            <person name="Schonian G."/>
            <person name="Stark O."/>
            <person name="Sundar S."/>
            <person name="Vanaerschot M."/>
            <person name="Hertz-Fowler C."/>
            <person name="Dujardin J.C."/>
            <person name="Berriman M."/>
        </authorList>
    </citation>
    <scope>NUCLEOTIDE SEQUENCE [LARGE SCALE GENOMIC DNA]</scope>
    <source>
        <strain evidence="3 5">BPK282A1</strain>
    </source>
</reference>
<dbReference type="Gene3D" id="3.30.200.20">
    <property type="entry name" value="Phosphorylase Kinase, domain 1"/>
    <property type="match status" value="1"/>
</dbReference>
<reference evidence="5" key="3">
    <citation type="submission" date="2011-02" db="EMBL/GenBank/DDBJ databases">
        <title>Whole genome sequencing of Leishmania donovani clinical lines reveals dynamic variation related to drug resistance.</title>
        <authorList>
            <person name="Downing T."/>
            <person name="Imamura H."/>
            <person name="Sanders M."/>
            <person name="Decuypere S."/>
            <person name="Hertz-Fowler C."/>
            <person name="Clark T.G."/>
            <person name="Rijal S."/>
            <person name="Sundar S."/>
            <person name="Quail M.A."/>
            <person name="De Doncker S."/>
            <person name="Maes I."/>
            <person name="Vanaerschot M."/>
            <person name="Stark O."/>
            <person name="Schonian G."/>
            <person name="Dujardin J.C."/>
            <person name="Berriman M."/>
        </authorList>
    </citation>
    <scope>NUCLEOTIDE SEQUENCE [LARGE SCALE GENOMIC DNA]</scope>
    <source>
        <strain evidence="5">BPK282A1</strain>
    </source>
</reference>
<dbReference type="InterPro" id="IPR011009">
    <property type="entry name" value="Kinase-like_dom_sf"/>
</dbReference>
<reference evidence="2 6" key="4">
    <citation type="journal article" date="2018" name="Sci. Rep.">
        <title>A complete Leishmania donovani reference genome identifies novel genetic variations associated with virulence.</title>
        <authorList>
            <person name="Lypaczewski P."/>
            <person name="Hoshizaki J."/>
            <person name="Zhang W.-W."/>
            <person name="McCall L.-I."/>
            <person name="Torcivia-Rodriguez J."/>
            <person name="Simonyan V."/>
            <person name="Kaur A."/>
            <person name="Dewar K."/>
            <person name="Matlashewski G."/>
        </authorList>
    </citation>
    <scope>NUCLEOTIDE SEQUENCE [LARGE SCALE GENOMIC DNA]</scope>
    <source>
        <strain evidence="2 6">LdCL</strain>
    </source>
</reference>
<reference evidence="4" key="5">
    <citation type="submission" date="2019-02" db="EMBL/GenBank/DDBJ databases">
        <title>FDA dAtabase for Regulatory Grade micrObial Sequences (FDA-ARGOS): Supporting development and validation of Infectious Disease Dx tests.</title>
        <authorList>
            <person name="Duncan R."/>
            <person name="Fisher C."/>
            <person name="Tallon L.J."/>
            <person name="Sadzewicz L."/>
            <person name="Sengamalay N."/>
            <person name="Ott S."/>
            <person name="Godinez A."/>
            <person name="Nagaraj S."/>
            <person name="Nadendla S."/>
            <person name="Sichtig H."/>
        </authorList>
    </citation>
    <scope>NUCLEOTIDE SEQUENCE</scope>
    <source>
        <strain evidence="4">FDAARGOS_361</strain>
    </source>
</reference>